<evidence type="ECO:0000259" key="4">
    <source>
        <dbReference type="PROSITE" id="PS51891"/>
    </source>
</evidence>
<organism evidence="5 6">
    <name type="scientific">Extremus antarcticus</name>
    <dbReference type="NCBI Taxonomy" id="702011"/>
    <lineage>
        <taxon>Eukaryota</taxon>
        <taxon>Fungi</taxon>
        <taxon>Dikarya</taxon>
        <taxon>Ascomycota</taxon>
        <taxon>Pezizomycotina</taxon>
        <taxon>Dothideomycetes</taxon>
        <taxon>Dothideomycetidae</taxon>
        <taxon>Mycosphaerellales</taxon>
        <taxon>Extremaceae</taxon>
        <taxon>Extremus</taxon>
    </lineage>
</organism>
<dbReference type="Gene3D" id="2.170.150.70">
    <property type="match status" value="1"/>
</dbReference>
<dbReference type="Proteomes" id="UP001271007">
    <property type="component" value="Unassembled WGS sequence"/>
</dbReference>
<gene>
    <name evidence="5" type="ORF">LTR09_006752</name>
</gene>
<dbReference type="InterPro" id="IPR011057">
    <property type="entry name" value="Mss4-like_sf"/>
</dbReference>
<protein>
    <recommendedName>
        <fullName evidence="4">CENP-V/GFA domain-containing protein</fullName>
    </recommendedName>
</protein>
<dbReference type="InterPro" id="IPR006913">
    <property type="entry name" value="CENP-V/GFA"/>
</dbReference>
<reference evidence="5" key="1">
    <citation type="submission" date="2023-04" db="EMBL/GenBank/DDBJ databases">
        <title>Black Yeasts Isolated from many extreme environments.</title>
        <authorList>
            <person name="Coleine C."/>
            <person name="Stajich J.E."/>
            <person name="Selbmann L."/>
        </authorList>
    </citation>
    <scope>NUCLEOTIDE SEQUENCE</scope>
    <source>
        <strain evidence="5">CCFEE 5312</strain>
    </source>
</reference>
<accession>A0AAJ0DDT1</accession>
<proteinExistence type="inferred from homology"/>
<dbReference type="PROSITE" id="PS51891">
    <property type="entry name" value="CENP_V_GFA"/>
    <property type="match status" value="1"/>
</dbReference>
<evidence type="ECO:0000313" key="5">
    <source>
        <dbReference type="EMBL" id="KAK3052160.1"/>
    </source>
</evidence>
<dbReference type="PANTHER" id="PTHR28620:SF1">
    <property type="entry name" value="CENP-V_GFA DOMAIN-CONTAINING PROTEIN"/>
    <property type="match status" value="1"/>
</dbReference>
<dbReference type="AlphaFoldDB" id="A0AAJ0DDT1"/>
<name>A0AAJ0DDT1_9PEZI</name>
<evidence type="ECO:0000256" key="1">
    <source>
        <dbReference type="ARBA" id="ARBA00005495"/>
    </source>
</evidence>
<dbReference type="PANTHER" id="PTHR28620">
    <property type="entry name" value="CENTROMERE PROTEIN V"/>
    <property type="match status" value="1"/>
</dbReference>
<dbReference type="InterPro" id="IPR052355">
    <property type="entry name" value="CENP-V-like"/>
</dbReference>
<keyword evidence="3" id="KW-0862">Zinc</keyword>
<dbReference type="GO" id="GO:0046872">
    <property type="term" value="F:metal ion binding"/>
    <property type="evidence" value="ECO:0007669"/>
    <property type="project" value="UniProtKB-KW"/>
</dbReference>
<evidence type="ECO:0000313" key="6">
    <source>
        <dbReference type="Proteomes" id="UP001271007"/>
    </source>
</evidence>
<keyword evidence="6" id="KW-1185">Reference proteome</keyword>
<dbReference type="GO" id="GO:0016846">
    <property type="term" value="F:carbon-sulfur lyase activity"/>
    <property type="evidence" value="ECO:0007669"/>
    <property type="project" value="InterPro"/>
</dbReference>
<evidence type="ECO:0000256" key="2">
    <source>
        <dbReference type="ARBA" id="ARBA00022723"/>
    </source>
</evidence>
<dbReference type="Pfam" id="PF04828">
    <property type="entry name" value="GFA"/>
    <property type="match status" value="1"/>
</dbReference>
<dbReference type="SUPFAM" id="SSF51316">
    <property type="entry name" value="Mss4-like"/>
    <property type="match status" value="1"/>
</dbReference>
<sequence>MSLNLNKTYKDLQVSGEKTQVDGSCKCGAIKYNVKIPIAPEGTFVATKCNCSFCGKFGITSLSPESPQDFTLIQPSNKEEIPGDYTRNPSTQHRYFCNMCGVHVFQEGEYEYEGTKHAFFSVNAATLDQPQERVDLSKVKIGYWDGLSNNW</sequence>
<keyword evidence="2" id="KW-0479">Metal-binding</keyword>
<comment type="caution">
    <text evidence="5">The sequence shown here is derived from an EMBL/GenBank/DDBJ whole genome shotgun (WGS) entry which is preliminary data.</text>
</comment>
<feature type="domain" description="CENP-V/GFA" evidence="4">
    <location>
        <begin position="21"/>
        <end position="145"/>
    </location>
</feature>
<comment type="similarity">
    <text evidence="1">Belongs to the Gfa family.</text>
</comment>
<evidence type="ECO:0000256" key="3">
    <source>
        <dbReference type="ARBA" id="ARBA00022833"/>
    </source>
</evidence>
<dbReference type="EMBL" id="JAWDJX010000022">
    <property type="protein sequence ID" value="KAK3052160.1"/>
    <property type="molecule type" value="Genomic_DNA"/>
</dbReference>